<dbReference type="STRING" id="1016849.A0A0D1VYY4"/>
<name>A0A0D1VYY4_9EURO</name>
<evidence type="ECO:0000313" key="6">
    <source>
        <dbReference type="Proteomes" id="UP000053599"/>
    </source>
</evidence>
<proteinExistence type="inferred from homology"/>
<feature type="domain" description="GH16" evidence="4">
    <location>
        <begin position="143"/>
        <end position="463"/>
    </location>
</feature>
<evidence type="ECO:0000259" key="4">
    <source>
        <dbReference type="PROSITE" id="PS51762"/>
    </source>
</evidence>
<dbReference type="PANTHER" id="PTHR10963:SF55">
    <property type="entry name" value="GLYCOSIDE HYDROLASE FAMILY 16 PROTEIN"/>
    <property type="match status" value="1"/>
</dbReference>
<feature type="region of interest" description="Disordered" evidence="2">
    <location>
        <begin position="1"/>
        <end position="46"/>
    </location>
</feature>
<sequence>MAYPAKYSNHRAQSHSNSEIASTDDQPNSRRRSGSEDDLYGRGRSTFYVPNRNNHEFKSYLLSGKIEKPWIEDKKYKAPRKGNWYILGGLVLAIVLSAIVNWRVAVGIPKHDYCLVLDDSFQTLDTSVWSHQVQVDGFGTGSFDWTTTDSRNAFTDEDGLHIVPTFTSATTNITEAQIHNGYHLNLTRTHAGDGTCTANVTGQYYNEECSIYSNISTLAIVNPVRSARLTTQGSKSIKYGRVEVVAKVPKGDWLWPAIWMMPDDSVYGIWPLSGEIDIMESRGNSRSYSNGGRQTMSSTLHWGTSWKTDNWFRTTHSHTIQRTDYSEGMHTFGLEWSQKYLYTWVDNQLQQVLYVDFKKQDLWDRGHFQGQFENGTLLTNPWYISGNNNAPFDQKFYLILNVAVGSRNGWFVDGVGDKPWVDGRDSSASDFYAARDEWEPTWAPGNERGMTVKSVKMWQQGKCE</sequence>
<dbReference type="GO" id="GO:0005975">
    <property type="term" value="P:carbohydrate metabolic process"/>
    <property type="evidence" value="ECO:0007669"/>
    <property type="project" value="InterPro"/>
</dbReference>
<dbReference type="GO" id="GO:0004553">
    <property type="term" value="F:hydrolase activity, hydrolyzing O-glycosyl compounds"/>
    <property type="evidence" value="ECO:0007669"/>
    <property type="project" value="InterPro"/>
</dbReference>
<feature type="compositionally biased region" description="Polar residues" evidence="2">
    <location>
        <begin position="14"/>
        <end position="26"/>
    </location>
</feature>
<dbReference type="HOGENOM" id="CLU_019533_1_2_1"/>
<dbReference type="PANTHER" id="PTHR10963">
    <property type="entry name" value="GLYCOSYL HYDROLASE-RELATED"/>
    <property type="match status" value="1"/>
</dbReference>
<dbReference type="InterPro" id="IPR000757">
    <property type="entry name" value="Beta-glucanase-like"/>
</dbReference>
<dbReference type="PROSITE" id="PS51762">
    <property type="entry name" value="GH16_2"/>
    <property type="match status" value="1"/>
</dbReference>
<comment type="similarity">
    <text evidence="1">Belongs to the glycosyl hydrolase 16 family.</text>
</comment>
<dbReference type="InterPro" id="IPR050546">
    <property type="entry name" value="Glycosyl_Hydrlase_16"/>
</dbReference>
<dbReference type="OrthoDB" id="4781at2759"/>
<dbReference type="Proteomes" id="UP000053599">
    <property type="component" value="Unassembled WGS sequence"/>
</dbReference>
<accession>A0A0D1VYY4</accession>
<dbReference type="InterPro" id="IPR013320">
    <property type="entry name" value="ConA-like_dom_sf"/>
</dbReference>
<gene>
    <name evidence="5" type="ORF">PV11_03796</name>
</gene>
<keyword evidence="3" id="KW-0472">Membrane</keyword>
<protein>
    <recommendedName>
        <fullName evidence="4">GH16 domain-containing protein</fullName>
    </recommendedName>
</protein>
<dbReference type="AlphaFoldDB" id="A0A0D1VYY4"/>
<dbReference type="EMBL" id="KN846952">
    <property type="protein sequence ID" value="KIV81625.1"/>
    <property type="molecule type" value="Genomic_DNA"/>
</dbReference>
<organism evidence="5 6">
    <name type="scientific">Exophiala sideris</name>
    <dbReference type="NCBI Taxonomy" id="1016849"/>
    <lineage>
        <taxon>Eukaryota</taxon>
        <taxon>Fungi</taxon>
        <taxon>Dikarya</taxon>
        <taxon>Ascomycota</taxon>
        <taxon>Pezizomycotina</taxon>
        <taxon>Eurotiomycetes</taxon>
        <taxon>Chaetothyriomycetidae</taxon>
        <taxon>Chaetothyriales</taxon>
        <taxon>Herpotrichiellaceae</taxon>
        <taxon>Exophiala</taxon>
    </lineage>
</organism>
<reference evidence="5 6" key="1">
    <citation type="submission" date="2015-01" db="EMBL/GenBank/DDBJ databases">
        <title>The Genome Sequence of Exophiala sideris CBS121828.</title>
        <authorList>
            <consortium name="The Broad Institute Genomics Platform"/>
            <person name="Cuomo C."/>
            <person name="de Hoog S."/>
            <person name="Gorbushina A."/>
            <person name="Stielow B."/>
            <person name="Teixiera M."/>
            <person name="Abouelleil A."/>
            <person name="Chapman S.B."/>
            <person name="Priest M."/>
            <person name="Young S.K."/>
            <person name="Wortman J."/>
            <person name="Nusbaum C."/>
            <person name="Birren B."/>
        </authorList>
    </citation>
    <scope>NUCLEOTIDE SEQUENCE [LARGE SCALE GENOMIC DNA]</scope>
    <source>
        <strain evidence="5 6">CBS 121828</strain>
    </source>
</reference>
<evidence type="ECO:0000256" key="1">
    <source>
        <dbReference type="ARBA" id="ARBA00006865"/>
    </source>
</evidence>
<keyword evidence="3" id="KW-1133">Transmembrane helix</keyword>
<dbReference type="Pfam" id="PF00722">
    <property type="entry name" value="Glyco_hydro_16"/>
    <property type="match status" value="1"/>
</dbReference>
<dbReference type="SUPFAM" id="SSF49899">
    <property type="entry name" value="Concanavalin A-like lectins/glucanases"/>
    <property type="match status" value="1"/>
</dbReference>
<feature type="transmembrane region" description="Helical" evidence="3">
    <location>
        <begin position="84"/>
        <end position="104"/>
    </location>
</feature>
<evidence type="ECO:0000256" key="3">
    <source>
        <dbReference type="SAM" id="Phobius"/>
    </source>
</evidence>
<dbReference type="Gene3D" id="2.60.120.200">
    <property type="match status" value="1"/>
</dbReference>
<evidence type="ECO:0000313" key="5">
    <source>
        <dbReference type="EMBL" id="KIV81625.1"/>
    </source>
</evidence>
<keyword evidence="3" id="KW-0812">Transmembrane</keyword>
<evidence type="ECO:0000256" key="2">
    <source>
        <dbReference type="SAM" id="MobiDB-lite"/>
    </source>
</evidence>